<accession>A0A4Q0M901</accession>
<dbReference type="Pfam" id="PF04995">
    <property type="entry name" value="CcmD"/>
    <property type="match status" value="1"/>
</dbReference>
<dbReference type="GO" id="GO:0005886">
    <property type="term" value="C:plasma membrane"/>
    <property type="evidence" value="ECO:0007669"/>
    <property type="project" value="UniProtKB-SubCell"/>
</dbReference>
<evidence type="ECO:0000256" key="3">
    <source>
        <dbReference type="ARBA" id="ARBA00008741"/>
    </source>
</evidence>
<sequence>MTGPHLGFILAAYAIGFAVVAGLILWTWADWRAQSRALKALEGPRRRPAS</sequence>
<evidence type="ECO:0000256" key="8">
    <source>
        <dbReference type="ARBA" id="ARBA00022692"/>
    </source>
</evidence>
<dbReference type="OrthoDB" id="7868669at2"/>
<keyword evidence="7 12" id="KW-0997">Cell inner membrane</keyword>
<evidence type="ECO:0000256" key="4">
    <source>
        <dbReference type="ARBA" id="ARBA00016461"/>
    </source>
</evidence>
<keyword evidence="11 12" id="KW-0472">Membrane</keyword>
<evidence type="ECO:0000256" key="1">
    <source>
        <dbReference type="ARBA" id="ARBA00002442"/>
    </source>
</evidence>
<protein>
    <recommendedName>
        <fullName evidence="4 12">Heme exporter protein D</fullName>
    </recommendedName>
</protein>
<evidence type="ECO:0000256" key="11">
    <source>
        <dbReference type="ARBA" id="ARBA00023136"/>
    </source>
</evidence>
<dbReference type="GO" id="GO:0015886">
    <property type="term" value="P:heme transport"/>
    <property type="evidence" value="ECO:0007669"/>
    <property type="project" value="InterPro"/>
</dbReference>
<keyword evidence="9 12" id="KW-0201">Cytochrome c-type biogenesis</keyword>
<evidence type="ECO:0000256" key="12">
    <source>
        <dbReference type="RuleBase" id="RU363101"/>
    </source>
</evidence>
<evidence type="ECO:0000256" key="7">
    <source>
        <dbReference type="ARBA" id="ARBA00022519"/>
    </source>
</evidence>
<evidence type="ECO:0000313" key="14">
    <source>
        <dbReference type="Proteomes" id="UP000289708"/>
    </source>
</evidence>
<evidence type="ECO:0000313" key="13">
    <source>
        <dbReference type="EMBL" id="RXF69604.1"/>
    </source>
</evidence>
<keyword evidence="5 12" id="KW-0813">Transport</keyword>
<dbReference type="GO" id="GO:0017004">
    <property type="term" value="P:cytochrome complex assembly"/>
    <property type="evidence" value="ECO:0007669"/>
    <property type="project" value="UniProtKB-KW"/>
</dbReference>
<dbReference type="NCBIfam" id="TIGR03141">
    <property type="entry name" value="cytochro_ccmD"/>
    <property type="match status" value="1"/>
</dbReference>
<name>A0A4Q0M901_9HYPH</name>
<comment type="subcellular location">
    <subcellularLocation>
        <location evidence="2 12">Cell inner membrane</location>
        <topology evidence="2 12">Single-pass membrane protein</topology>
    </subcellularLocation>
</comment>
<dbReference type="EMBL" id="RYFI01000021">
    <property type="protein sequence ID" value="RXF69604.1"/>
    <property type="molecule type" value="Genomic_DNA"/>
</dbReference>
<keyword evidence="14" id="KW-1185">Reference proteome</keyword>
<dbReference type="InterPro" id="IPR007078">
    <property type="entry name" value="Haem_export_protD_CcmD"/>
</dbReference>
<evidence type="ECO:0000256" key="10">
    <source>
        <dbReference type="ARBA" id="ARBA00022989"/>
    </source>
</evidence>
<keyword evidence="6 12" id="KW-1003">Cell membrane</keyword>
<organism evidence="13 14">
    <name type="scientific">Hansschlegelia zhihuaiae</name>
    <dbReference type="NCBI Taxonomy" id="405005"/>
    <lineage>
        <taxon>Bacteria</taxon>
        <taxon>Pseudomonadati</taxon>
        <taxon>Pseudomonadota</taxon>
        <taxon>Alphaproteobacteria</taxon>
        <taxon>Hyphomicrobiales</taxon>
        <taxon>Methylopilaceae</taxon>
        <taxon>Hansschlegelia</taxon>
    </lineage>
</organism>
<comment type="function">
    <text evidence="1 12">Required for the export of heme to the periplasm for the biogenesis of c-type cytochromes.</text>
</comment>
<comment type="caution">
    <text evidence="13">The sequence shown here is derived from an EMBL/GenBank/DDBJ whole genome shotgun (WGS) entry which is preliminary data.</text>
</comment>
<evidence type="ECO:0000256" key="9">
    <source>
        <dbReference type="ARBA" id="ARBA00022748"/>
    </source>
</evidence>
<dbReference type="RefSeq" id="WP_128778957.1">
    <property type="nucleotide sequence ID" value="NZ_RYFI01000021.1"/>
</dbReference>
<evidence type="ECO:0000256" key="2">
    <source>
        <dbReference type="ARBA" id="ARBA00004377"/>
    </source>
</evidence>
<dbReference type="AlphaFoldDB" id="A0A4Q0M901"/>
<feature type="transmembrane region" description="Helical" evidence="12">
    <location>
        <begin position="6"/>
        <end position="29"/>
    </location>
</feature>
<evidence type="ECO:0000256" key="6">
    <source>
        <dbReference type="ARBA" id="ARBA00022475"/>
    </source>
</evidence>
<comment type="similarity">
    <text evidence="3 12">Belongs to the CcmD/CycX/HelD family.</text>
</comment>
<gene>
    <name evidence="13" type="primary">ccmD</name>
    <name evidence="13" type="ORF">EK403_18585</name>
</gene>
<dbReference type="Proteomes" id="UP000289708">
    <property type="component" value="Unassembled WGS sequence"/>
</dbReference>
<reference evidence="13 14" key="1">
    <citation type="submission" date="2018-12" db="EMBL/GenBank/DDBJ databases">
        <title>bacterium Hansschlegelia zhihuaiae S113.</title>
        <authorList>
            <person name="He J."/>
        </authorList>
    </citation>
    <scope>NUCLEOTIDE SEQUENCE [LARGE SCALE GENOMIC DNA]</scope>
    <source>
        <strain evidence="13 14">S 113</strain>
    </source>
</reference>
<keyword evidence="8 12" id="KW-0812">Transmembrane</keyword>
<proteinExistence type="inferred from homology"/>
<evidence type="ECO:0000256" key="5">
    <source>
        <dbReference type="ARBA" id="ARBA00022448"/>
    </source>
</evidence>
<keyword evidence="10 12" id="KW-1133">Transmembrane helix</keyword>